<evidence type="ECO:0000313" key="2">
    <source>
        <dbReference type="EMBL" id="TRM69766.1"/>
    </source>
</evidence>
<keyword evidence="3" id="KW-1185">Reference proteome</keyword>
<comment type="caution">
    <text evidence="2">The sequence shown here is derived from an EMBL/GenBank/DDBJ whole genome shotgun (WGS) entry which is preliminary data.</text>
</comment>
<organism evidence="2 3">
    <name type="scientific">Schizophyllum amplum</name>
    <dbReference type="NCBI Taxonomy" id="97359"/>
    <lineage>
        <taxon>Eukaryota</taxon>
        <taxon>Fungi</taxon>
        <taxon>Dikarya</taxon>
        <taxon>Basidiomycota</taxon>
        <taxon>Agaricomycotina</taxon>
        <taxon>Agaricomycetes</taxon>
        <taxon>Agaricomycetidae</taxon>
        <taxon>Agaricales</taxon>
        <taxon>Schizophyllaceae</taxon>
        <taxon>Schizophyllum</taxon>
    </lineage>
</organism>
<evidence type="ECO:0000313" key="3">
    <source>
        <dbReference type="Proteomes" id="UP000320762"/>
    </source>
</evidence>
<gene>
    <name evidence="2" type="ORF">BD626DRAFT_392878</name>
</gene>
<dbReference type="EMBL" id="VDMD01000001">
    <property type="protein sequence ID" value="TRM69766.1"/>
    <property type="molecule type" value="Genomic_DNA"/>
</dbReference>
<proteinExistence type="predicted"/>
<dbReference type="STRING" id="97359.A0A550CY85"/>
<evidence type="ECO:0000256" key="1">
    <source>
        <dbReference type="SAM" id="MobiDB-lite"/>
    </source>
</evidence>
<accession>A0A550CY85</accession>
<sequence length="444" mass="49274">ENLTDEWLERGIRSTFAIAADSPRLQETFNSVPTGLGWRFSMEHVMGRHAYCFKFDAYMMHTAFLGNLTIQRRNQVQVTNMKAIETRDVVRELPAGDWVTIGTWLVLDPKKRAEMPFYVTQTHRDGACDFDIAFPAVRPRDLSPKPPLPITPPKTLGEDVLVKSLDAGMAGMVQFLLPARLCDQRVVEIRIVYASQAICDDSHSSTVSNLQPLSSAAHDGMAYDYASDSDFSDCENKEEDEVHSRVSPSSAGKLANAKPPMSASEVSADLEVLSLSSLSDSPIMNTGILPDESPRAKIIHIRQHAHKTWKALVMYRYTGKITFNKLTSNSSECTGAGVADALACSPKPMYRIAEETKMDHLRKLCMQAIMADLTKANIARETFSSFSSRYREILEAETDLLVKLLCSKECTEEVERVMQESASKPHCGLAIAMVWRKVAACGGL</sequence>
<name>A0A550CY85_9AGAR</name>
<dbReference type="Gene3D" id="3.30.710.10">
    <property type="entry name" value="Potassium Channel Kv1.1, Chain A"/>
    <property type="match status" value="1"/>
</dbReference>
<dbReference type="Proteomes" id="UP000320762">
    <property type="component" value="Unassembled WGS sequence"/>
</dbReference>
<reference evidence="2 3" key="1">
    <citation type="journal article" date="2019" name="New Phytol.">
        <title>Comparative genomics reveals unique wood-decay strategies and fruiting body development in the Schizophyllaceae.</title>
        <authorList>
            <person name="Almasi E."/>
            <person name="Sahu N."/>
            <person name="Krizsan K."/>
            <person name="Balint B."/>
            <person name="Kovacs G.M."/>
            <person name="Kiss B."/>
            <person name="Cseklye J."/>
            <person name="Drula E."/>
            <person name="Henrissat B."/>
            <person name="Nagy I."/>
            <person name="Chovatia M."/>
            <person name="Adam C."/>
            <person name="LaButti K."/>
            <person name="Lipzen A."/>
            <person name="Riley R."/>
            <person name="Grigoriev I.V."/>
            <person name="Nagy L.G."/>
        </authorList>
    </citation>
    <scope>NUCLEOTIDE SEQUENCE [LARGE SCALE GENOMIC DNA]</scope>
    <source>
        <strain evidence="2 3">NL-1724</strain>
    </source>
</reference>
<feature type="non-terminal residue" evidence="2">
    <location>
        <position position="1"/>
    </location>
</feature>
<dbReference type="AlphaFoldDB" id="A0A550CY85"/>
<protein>
    <recommendedName>
        <fullName evidence="4">BTB domain-containing protein</fullName>
    </recommendedName>
</protein>
<dbReference type="InterPro" id="IPR011333">
    <property type="entry name" value="SKP1/BTB/POZ_sf"/>
</dbReference>
<dbReference type="OrthoDB" id="6359816at2759"/>
<feature type="compositionally biased region" description="Acidic residues" evidence="1">
    <location>
        <begin position="230"/>
        <end position="241"/>
    </location>
</feature>
<evidence type="ECO:0008006" key="4">
    <source>
        <dbReference type="Google" id="ProtNLM"/>
    </source>
</evidence>
<feature type="region of interest" description="Disordered" evidence="1">
    <location>
        <begin position="230"/>
        <end position="259"/>
    </location>
</feature>